<name>A0A1T1D5Z7_9SYNE</name>
<protein>
    <submittedName>
        <fullName evidence="1">Uncharacterized protein</fullName>
    </submittedName>
</protein>
<gene>
    <name evidence="1" type="ORF">BV53_01500</name>
</gene>
<organism evidence="1 2">
    <name type="scientific">Candidatus Synechococcus spongiarum LMB bulk15N</name>
    <dbReference type="NCBI Taxonomy" id="1943583"/>
    <lineage>
        <taxon>Bacteria</taxon>
        <taxon>Bacillati</taxon>
        <taxon>Cyanobacteriota</taxon>
        <taxon>Cyanophyceae</taxon>
        <taxon>Synechococcales</taxon>
        <taxon>Synechococcaceae</taxon>
        <taxon>Synechococcus</taxon>
    </lineage>
</organism>
<accession>A0A1T1D5Z7</accession>
<evidence type="ECO:0000313" key="2">
    <source>
        <dbReference type="Proteomes" id="UP000242590"/>
    </source>
</evidence>
<dbReference type="AlphaFoldDB" id="A0A1T1D5Z7"/>
<comment type="caution">
    <text evidence="1">The sequence shown here is derived from an EMBL/GenBank/DDBJ whole genome shotgun (WGS) entry which is preliminary data.</text>
</comment>
<dbReference type="Proteomes" id="UP000242590">
    <property type="component" value="Unassembled WGS sequence"/>
</dbReference>
<sequence>MPGGVALMLPAEARRFSSRQGQHMTKPLCPLCTEAFGRLQRIRCKSVFAKFRSISLNFNLLKTVTLNTINSRFGLRSGVLKGAAFSLALAVLWLFPRAIPDL</sequence>
<dbReference type="EMBL" id="MWLE01000021">
    <property type="protein sequence ID" value="OOV36230.1"/>
    <property type="molecule type" value="Genomic_DNA"/>
</dbReference>
<evidence type="ECO:0000313" key="1">
    <source>
        <dbReference type="EMBL" id="OOV36230.1"/>
    </source>
</evidence>
<reference evidence="1 2" key="1">
    <citation type="submission" date="2017-02" db="EMBL/GenBank/DDBJ databases">
        <title>Draft Genome Sequences of 'Candidatus Synechococcus spongiarum', Cyanobacterial Symbionts of the Mediterranean Sponge Aplysina aerophoba from two locations.</title>
        <authorList>
            <person name="Slaby B.M."/>
            <person name="Hentschel U."/>
        </authorList>
    </citation>
    <scope>NUCLEOTIDE SEQUENCE [LARGE SCALE GENOMIC DNA]</scope>
    <source>
        <strain evidence="1">LMB bulk15N</strain>
    </source>
</reference>
<proteinExistence type="predicted"/>